<proteinExistence type="predicted"/>
<accession>A0A5N6JYW2</accession>
<dbReference type="EMBL" id="VIGI01000011">
    <property type="protein sequence ID" value="KAB8294235.1"/>
    <property type="molecule type" value="Genomic_DNA"/>
</dbReference>
<evidence type="ECO:0000313" key="2">
    <source>
        <dbReference type="Proteomes" id="UP000326757"/>
    </source>
</evidence>
<dbReference type="Proteomes" id="UP000326757">
    <property type="component" value="Unassembled WGS sequence"/>
</dbReference>
<organism evidence="1 2">
    <name type="scientific">Monilinia laxa</name>
    <name type="common">Brown rot fungus</name>
    <name type="synonym">Sclerotinia laxa</name>
    <dbReference type="NCBI Taxonomy" id="61186"/>
    <lineage>
        <taxon>Eukaryota</taxon>
        <taxon>Fungi</taxon>
        <taxon>Dikarya</taxon>
        <taxon>Ascomycota</taxon>
        <taxon>Pezizomycotina</taxon>
        <taxon>Leotiomycetes</taxon>
        <taxon>Helotiales</taxon>
        <taxon>Sclerotiniaceae</taxon>
        <taxon>Monilinia</taxon>
    </lineage>
</organism>
<evidence type="ECO:0000313" key="1">
    <source>
        <dbReference type="EMBL" id="KAB8294235.1"/>
    </source>
</evidence>
<dbReference type="AlphaFoldDB" id="A0A5N6JYW2"/>
<keyword evidence="2" id="KW-1185">Reference proteome</keyword>
<sequence>MSQQYYPGNDELFLFFLPGFRTFSPPPPPPPPLSSINLYIPETSLRSLLLIINCILHHNTPSYNPPNPMDTHKR</sequence>
<gene>
    <name evidence="1" type="ORF">EYC80_009668</name>
</gene>
<protein>
    <submittedName>
        <fullName evidence="1">Uncharacterized protein</fullName>
    </submittedName>
</protein>
<comment type="caution">
    <text evidence="1">The sequence shown here is derived from an EMBL/GenBank/DDBJ whole genome shotgun (WGS) entry which is preliminary data.</text>
</comment>
<reference evidence="1 2" key="1">
    <citation type="submission" date="2019-06" db="EMBL/GenBank/DDBJ databases">
        <title>Genome Sequence of the Brown Rot Fungal Pathogen Monilinia laxa.</title>
        <authorList>
            <person name="De Miccolis Angelini R.M."/>
            <person name="Landi L."/>
            <person name="Abate D."/>
            <person name="Pollastro S."/>
            <person name="Romanazzi G."/>
            <person name="Faretra F."/>
        </authorList>
    </citation>
    <scope>NUCLEOTIDE SEQUENCE [LARGE SCALE GENOMIC DNA]</scope>
    <source>
        <strain evidence="1 2">Mlax316</strain>
    </source>
</reference>
<name>A0A5N6JYW2_MONLA</name>